<sequence>MFRRKVQPLGDVLNQFLRQGGLEAPLLQKRLVDAWDTVAGAAVARYTQGKFIRNQTLFVKIQNPALRADLCMMQSELVKKLNAAVGSMVITEVRFY</sequence>
<dbReference type="OrthoDB" id="9796545at2"/>
<accession>F0FAR0</accession>
<keyword evidence="2" id="KW-1185">Reference proteome</keyword>
<comment type="caution">
    <text evidence="1">The sequence shown here is derived from an EMBL/GenBank/DDBJ whole genome shotgun (WGS) entry which is preliminary data.</text>
</comment>
<dbReference type="HOGENOM" id="CLU_160523_1_0_10"/>
<proteinExistence type="predicted"/>
<gene>
    <name evidence="1" type="ORF">HMPREF9141_2677</name>
</gene>
<organism evidence="1 2">
    <name type="scientific">Prevotella multiformis DSM 16608</name>
    <dbReference type="NCBI Taxonomy" id="888743"/>
    <lineage>
        <taxon>Bacteria</taxon>
        <taxon>Pseudomonadati</taxon>
        <taxon>Bacteroidota</taxon>
        <taxon>Bacteroidia</taxon>
        <taxon>Bacteroidales</taxon>
        <taxon>Prevotellaceae</taxon>
        <taxon>Prevotella</taxon>
    </lineage>
</organism>
<dbReference type="AlphaFoldDB" id="F0FAR0"/>
<dbReference type="InterPro" id="IPR007922">
    <property type="entry name" value="DciA-like"/>
</dbReference>
<dbReference type="Proteomes" id="UP000005697">
    <property type="component" value="Unassembled WGS sequence"/>
</dbReference>
<evidence type="ECO:0000313" key="2">
    <source>
        <dbReference type="Proteomes" id="UP000005697"/>
    </source>
</evidence>
<evidence type="ECO:0000313" key="1">
    <source>
        <dbReference type="EMBL" id="EGC18673.1"/>
    </source>
</evidence>
<protein>
    <recommendedName>
        <fullName evidence="3">DUF721 domain-containing protein</fullName>
    </recommendedName>
</protein>
<dbReference type="STRING" id="888743.HMPREF9141_2677"/>
<dbReference type="PANTHER" id="PTHR36456">
    <property type="entry name" value="UPF0232 PROTEIN SCO3875"/>
    <property type="match status" value="1"/>
</dbReference>
<reference evidence="1 2" key="1">
    <citation type="submission" date="2011-01" db="EMBL/GenBank/DDBJ databases">
        <authorList>
            <person name="Muzny D."/>
            <person name="Qin X."/>
            <person name="Deng J."/>
            <person name="Jiang H."/>
            <person name="Liu Y."/>
            <person name="Qu J."/>
            <person name="Song X.-Z."/>
            <person name="Zhang L."/>
            <person name="Thornton R."/>
            <person name="Coyle M."/>
            <person name="Francisco L."/>
            <person name="Jackson L."/>
            <person name="Javaid M."/>
            <person name="Korchina V."/>
            <person name="Kovar C."/>
            <person name="Mata R."/>
            <person name="Mathew T."/>
            <person name="Ngo R."/>
            <person name="Nguyen L."/>
            <person name="Nguyen N."/>
            <person name="Okwuonu G."/>
            <person name="Ongeri F."/>
            <person name="Pham C."/>
            <person name="Simmons D."/>
            <person name="Wilczek-Boney K."/>
            <person name="Hale W."/>
            <person name="Jakkamsetti A."/>
            <person name="Pham P."/>
            <person name="Ruth R."/>
            <person name="San Lucas F."/>
            <person name="Warren J."/>
            <person name="Zhang J."/>
            <person name="Zhao Z."/>
            <person name="Zhou C."/>
            <person name="Zhu D."/>
            <person name="Lee S."/>
            <person name="Bess C."/>
            <person name="Blankenburg K."/>
            <person name="Forbes L."/>
            <person name="Fu Q."/>
            <person name="Gubbala S."/>
            <person name="Hirani K."/>
            <person name="Jayaseelan J.C."/>
            <person name="Lara F."/>
            <person name="Munidasa M."/>
            <person name="Palculict T."/>
            <person name="Patil S."/>
            <person name="Pu L.-L."/>
            <person name="Saada N."/>
            <person name="Tang L."/>
            <person name="Weissenberger G."/>
            <person name="Zhu Y."/>
            <person name="Hemphill L."/>
            <person name="Shang Y."/>
            <person name="Youmans B."/>
            <person name="Ayvaz T."/>
            <person name="Ross M."/>
            <person name="Santibanez J."/>
            <person name="Aqrawi P."/>
            <person name="Gross S."/>
            <person name="Joshi V."/>
            <person name="Fowler G."/>
            <person name="Nazareth L."/>
            <person name="Reid J."/>
            <person name="Worley K."/>
            <person name="Petrosino J."/>
            <person name="Highlander S."/>
            <person name="Gibbs R."/>
        </authorList>
    </citation>
    <scope>NUCLEOTIDE SEQUENCE [LARGE SCALE GENOMIC DNA]</scope>
    <source>
        <strain evidence="1 2">DSM 16608</strain>
    </source>
</reference>
<dbReference type="Pfam" id="PF05258">
    <property type="entry name" value="DciA"/>
    <property type="match status" value="1"/>
</dbReference>
<evidence type="ECO:0008006" key="3">
    <source>
        <dbReference type="Google" id="ProtNLM"/>
    </source>
</evidence>
<name>F0FAR0_9BACT</name>
<dbReference type="EMBL" id="AEWX01000047">
    <property type="protein sequence ID" value="EGC18673.1"/>
    <property type="molecule type" value="Genomic_DNA"/>
</dbReference>
<dbReference type="eggNOG" id="COG5512">
    <property type="taxonomic scope" value="Bacteria"/>
</dbReference>
<dbReference type="PANTHER" id="PTHR36456:SF1">
    <property type="entry name" value="UPF0232 PROTEIN SCO3875"/>
    <property type="match status" value="1"/>
</dbReference>
<dbReference type="RefSeq" id="WP_007367414.1">
    <property type="nucleotide sequence ID" value="NZ_GL872282.1"/>
</dbReference>